<keyword evidence="7 10" id="KW-1133">Transmembrane helix</keyword>
<dbReference type="PANTHER" id="PTHR11795:SF371">
    <property type="entry name" value="HIGH-AFFINITY BRANCHED-CHAIN AMINO ACID TRANSPORT SYSTEM PERMEASE PROTEIN LIVH"/>
    <property type="match status" value="1"/>
</dbReference>
<evidence type="ECO:0000256" key="10">
    <source>
        <dbReference type="SAM" id="Phobius"/>
    </source>
</evidence>
<reference evidence="11" key="1">
    <citation type="submission" date="2018-06" db="EMBL/GenBank/DDBJ databases">
        <authorList>
            <person name="Zhirakovskaya E."/>
        </authorList>
    </citation>
    <scope>NUCLEOTIDE SEQUENCE</scope>
</reference>
<feature type="transmembrane region" description="Helical" evidence="10">
    <location>
        <begin position="137"/>
        <end position="157"/>
    </location>
</feature>
<dbReference type="GO" id="GO:0015190">
    <property type="term" value="F:L-leucine transmembrane transporter activity"/>
    <property type="evidence" value="ECO:0007669"/>
    <property type="project" value="TreeGrafter"/>
</dbReference>
<feature type="transmembrane region" description="Helical" evidence="10">
    <location>
        <begin position="33"/>
        <end position="52"/>
    </location>
</feature>
<feature type="transmembrane region" description="Helical" evidence="10">
    <location>
        <begin position="189"/>
        <end position="208"/>
    </location>
</feature>
<keyword evidence="2" id="KW-0813">Transport</keyword>
<evidence type="ECO:0000256" key="6">
    <source>
        <dbReference type="ARBA" id="ARBA00022970"/>
    </source>
</evidence>
<evidence type="ECO:0000256" key="1">
    <source>
        <dbReference type="ARBA" id="ARBA00004651"/>
    </source>
</evidence>
<feature type="transmembrane region" description="Helical" evidence="10">
    <location>
        <begin position="6"/>
        <end position="26"/>
    </location>
</feature>
<organism evidence="11">
    <name type="scientific">hydrothermal vent metagenome</name>
    <dbReference type="NCBI Taxonomy" id="652676"/>
    <lineage>
        <taxon>unclassified sequences</taxon>
        <taxon>metagenomes</taxon>
        <taxon>ecological metagenomes</taxon>
    </lineage>
</organism>
<dbReference type="GO" id="GO:1903806">
    <property type="term" value="P:L-isoleucine import across plasma membrane"/>
    <property type="evidence" value="ECO:0007669"/>
    <property type="project" value="TreeGrafter"/>
</dbReference>
<dbReference type="Pfam" id="PF02653">
    <property type="entry name" value="BPD_transp_2"/>
    <property type="match status" value="1"/>
</dbReference>
<keyword evidence="4" id="KW-0997">Cell inner membrane</keyword>
<dbReference type="InterPro" id="IPR001851">
    <property type="entry name" value="ABC_transp_permease"/>
</dbReference>
<evidence type="ECO:0000313" key="11">
    <source>
        <dbReference type="EMBL" id="VAW08391.1"/>
    </source>
</evidence>
<keyword evidence="6" id="KW-0029">Amino-acid transport</keyword>
<dbReference type="GO" id="GO:0005886">
    <property type="term" value="C:plasma membrane"/>
    <property type="evidence" value="ECO:0007669"/>
    <property type="project" value="UniProtKB-SubCell"/>
</dbReference>
<keyword evidence="8 10" id="KW-0472">Membrane</keyword>
<accession>A0A3B0SQ05</accession>
<evidence type="ECO:0000256" key="7">
    <source>
        <dbReference type="ARBA" id="ARBA00022989"/>
    </source>
</evidence>
<name>A0A3B0SQ05_9ZZZZ</name>
<comment type="similarity">
    <text evidence="9">Belongs to the binding-protein-dependent transport system permease family. LivHM subfamily.</text>
</comment>
<dbReference type="InterPro" id="IPR052157">
    <property type="entry name" value="BCAA_transport_permease"/>
</dbReference>
<comment type="subcellular location">
    <subcellularLocation>
        <location evidence="1">Cell membrane</location>
        <topology evidence="1">Multi-pass membrane protein</topology>
    </subcellularLocation>
</comment>
<evidence type="ECO:0000256" key="4">
    <source>
        <dbReference type="ARBA" id="ARBA00022519"/>
    </source>
</evidence>
<feature type="transmembrane region" description="Helical" evidence="10">
    <location>
        <begin position="58"/>
        <end position="82"/>
    </location>
</feature>
<dbReference type="EMBL" id="UOEK01000461">
    <property type="protein sequence ID" value="VAW08391.1"/>
    <property type="molecule type" value="Genomic_DNA"/>
</dbReference>
<feature type="transmembrane region" description="Helical" evidence="10">
    <location>
        <begin position="220"/>
        <end position="248"/>
    </location>
</feature>
<protein>
    <recommendedName>
        <fullName evidence="12">High-affinity branched-chain amino acid transport system permease protein LivH (TC 3.A.1.4.1)</fullName>
    </recommendedName>
</protein>
<evidence type="ECO:0000256" key="2">
    <source>
        <dbReference type="ARBA" id="ARBA00022448"/>
    </source>
</evidence>
<dbReference type="GO" id="GO:0015808">
    <property type="term" value="P:L-alanine transport"/>
    <property type="evidence" value="ECO:0007669"/>
    <property type="project" value="TreeGrafter"/>
</dbReference>
<dbReference type="PANTHER" id="PTHR11795">
    <property type="entry name" value="BRANCHED-CHAIN AMINO ACID TRANSPORT SYSTEM PERMEASE PROTEIN LIVH"/>
    <property type="match status" value="1"/>
</dbReference>
<sequence>MRVLQLILFGVVTGSFLLVGTIGFALTRRVEGFLNIAHAELITVSAFGTWFMNRELGWNFFLAGGIAVVGTSLLGLVVARLFYDPIKHLGSSVLLITSVGVTFFLHGIAEGSIGTGIRVFDIPTPTVLSLGELRITTYQLAIVGIAIVTAVGLTLFMNRTRTGMDIRAMAINRDLAASRGIDIRATSRATWLIASGLAGLAGVLLGVQATLTTDLAFQQILIILTVAIVGGLGSLYGVIAAAFLVGFAMDLSVLWLPGGYRPMVAFAVVIIVLAVRPSGLARTAG</sequence>
<dbReference type="GO" id="GO:0015192">
    <property type="term" value="F:L-phenylalanine transmembrane transporter activity"/>
    <property type="evidence" value="ECO:0007669"/>
    <property type="project" value="TreeGrafter"/>
</dbReference>
<dbReference type="AlphaFoldDB" id="A0A3B0SQ05"/>
<gene>
    <name evidence="11" type="ORF">MNBD_ACTINO02-888</name>
</gene>
<keyword evidence="5 10" id="KW-0812">Transmembrane</keyword>
<dbReference type="GO" id="GO:0042941">
    <property type="term" value="P:D-alanine transmembrane transport"/>
    <property type="evidence" value="ECO:0007669"/>
    <property type="project" value="TreeGrafter"/>
</dbReference>
<evidence type="ECO:0000256" key="5">
    <source>
        <dbReference type="ARBA" id="ARBA00022692"/>
    </source>
</evidence>
<evidence type="ECO:0008006" key="12">
    <source>
        <dbReference type="Google" id="ProtNLM"/>
    </source>
</evidence>
<evidence type="ECO:0000256" key="8">
    <source>
        <dbReference type="ARBA" id="ARBA00023136"/>
    </source>
</evidence>
<feature type="transmembrane region" description="Helical" evidence="10">
    <location>
        <begin position="260"/>
        <end position="279"/>
    </location>
</feature>
<evidence type="ECO:0000256" key="3">
    <source>
        <dbReference type="ARBA" id="ARBA00022475"/>
    </source>
</evidence>
<feature type="transmembrane region" description="Helical" evidence="10">
    <location>
        <begin position="94"/>
        <end position="117"/>
    </location>
</feature>
<evidence type="ECO:0000256" key="9">
    <source>
        <dbReference type="ARBA" id="ARBA00037998"/>
    </source>
</evidence>
<dbReference type="GO" id="GO:0005304">
    <property type="term" value="F:L-valine transmembrane transporter activity"/>
    <property type="evidence" value="ECO:0007669"/>
    <property type="project" value="TreeGrafter"/>
</dbReference>
<keyword evidence="3" id="KW-1003">Cell membrane</keyword>
<dbReference type="GO" id="GO:0015188">
    <property type="term" value="F:L-isoleucine transmembrane transporter activity"/>
    <property type="evidence" value="ECO:0007669"/>
    <property type="project" value="TreeGrafter"/>
</dbReference>
<proteinExistence type="inferred from homology"/>
<dbReference type="CDD" id="cd06582">
    <property type="entry name" value="TM_PBP1_LivH_like"/>
    <property type="match status" value="1"/>
</dbReference>